<evidence type="ECO:0000259" key="5">
    <source>
        <dbReference type="Pfam" id="PF13476"/>
    </source>
</evidence>
<comment type="similarity">
    <text evidence="1">Belongs to the SMC family. SbcC subfamily.</text>
</comment>
<dbReference type="NCBIfam" id="TIGR03185">
    <property type="entry name" value="DNA_S_dndD"/>
    <property type="match status" value="1"/>
</dbReference>
<accession>A0ABT1EJK6</accession>
<dbReference type="PANTHER" id="PTHR32114">
    <property type="entry name" value="ABC TRANSPORTER ABCH.3"/>
    <property type="match status" value="1"/>
</dbReference>
<sequence>MIIRKLELHNFGIYADTNIFKFDGSAPIVLIGGMNGRGKTTFLEAVLLVLYGSNSFAYSESYYTSYGQYLKSFVNTADNTLFTYVEIDFVLEGNSEETYRVKREWHGDKKRVTEKIKVFKNNVFNQFLTDNWAMFMENILPSALSSFFFFDGEKIAELAVEKTSKQMKESIKLLLGISVLDLLKSDLKRIVGRTAKNQINSSETEEIEKLRMEKDEAIQRLEDLDIEIDELVDRKIGAEQKLEKKEQEYIAKGGDIVTQRQALFQKKAVLAEKIHAGKERLVQDAASDLPLILVKDLLESVRQNAEIEHEEKMLKIALDKMKGLYADFEKSIEDTSTVKQFMNFVGNQTVEKSPVVSFGFSDSELLKLQDLLDTKLNQTQGDIINKQIELRKVEKEIEQLDNYLAIDIDEKVIARIYKRIKEIEQEIIEIDVQIAHKTSIRQTYNGEVISSTSNFNKRVEHFLKKVEINDDSDRIIQYSHMAETILEEYKLELQKAKIDVVAKTMTDCYKRLASKKNLIDKISMDPVTLDLRYLNSDGIEVEKSSLSAGEKQLMVIALLWALALCSKKKLPVIIDTPLSRLDSAHRAALCKIYFPNASEQTIILSTDSEIDELHYSIMKDNIGDEFILEYDEDTKATTIRKGYFLEDTR</sequence>
<keyword evidence="4" id="KW-0175">Coiled coil</keyword>
<comment type="caution">
    <text evidence="6">The sequence shown here is derived from an EMBL/GenBank/DDBJ whole genome shotgun (WGS) entry which is preliminary data.</text>
</comment>
<reference evidence="6 7" key="1">
    <citation type="journal article" date="2022" name="Genome Biol. Evol.">
        <title>Host diet, physiology and behaviors set the stage for Lachnospiraceae cladogenesis.</title>
        <authorList>
            <person name="Vera-Ponce De Leon A."/>
            <person name="Schneider M."/>
            <person name="Jahnes B.C."/>
            <person name="Sadowski V."/>
            <person name="Camuy-Velez L.A."/>
            <person name="Duan J."/>
            <person name="Sabree Z.L."/>
        </authorList>
    </citation>
    <scope>NUCLEOTIDE SEQUENCE [LARGE SCALE GENOMIC DNA]</scope>
    <source>
        <strain evidence="6 7">PAL227</strain>
    </source>
</reference>
<dbReference type="Proteomes" id="UP001523565">
    <property type="component" value="Unassembled WGS sequence"/>
</dbReference>
<dbReference type="RefSeq" id="WP_262069772.1">
    <property type="nucleotide sequence ID" value="NZ_JAMXOC010000019.1"/>
</dbReference>
<gene>
    <name evidence="6" type="primary">dndD</name>
    <name evidence="6" type="ORF">NK118_11585</name>
</gene>
<evidence type="ECO:0000256" key="3">
    <source>
        <dbReference type="ARBA" id="ARBA00013368"/>
    </source>
</evidence>
<feature type="coiled-coil region" evidence="4">
    <location>
        <begin position="376"/>
        <end position="403"/>
    </location>
</feature>
<feature type="coiled-coil region" evidence="4">
    <location>
        <begin position="200"/>
        <end position="248"/>
    </location>
</feature>
<keyword evidence="7" id="KW-1185">Reference proteome</keyword>
<comment type="subunit">
    <text evidence="2">Heterodimer of SbcC and SbcD.</text>
</comment>
<proteinExistence type="inferred from homology"/>
<dbReference type="Gene3D" id="3.40.50.300">
    <property type="entry name" value="P-loop containing nucleotide triphosphate hydrolases"/>
    <property type="match status" value="2"/>
</dbReference>
<dbReference type="CDD" id="cd00267">
    <property type="entry name" value="ABC_ATPase"/>
    <property type="match status" value="1"/>
</dbReference>
<dbReference type="EMBL" id="JAMZFV010000019">
    <property type="protein sequence ID" value="MCP1110891.1"/>
    <property type="molecule type" value="Genomic_DNA"/>
</dbReference>
<dbReference type="InterPro" id="IPR017599">
    <property type="entry name" value="DNA_S_DndD"/>
</dbReference>
<dbReference type="Pfam" id="PF13476">
    <property type="entry name" value="AAA_23"/>
    <property type="match status" value="1"/>
</dbReference>
<protein>
    <recommendedName>
        <fullName evidence="3">Nuclease SbcCD subunit C</fullName>
    </recommendedName>
</protein>
<dbReference type="PANTHER" id="PTHR32114:SF2">
    <property type="entry name" value="ABC TRANSPORTER ABCH.3"/>
    <property type="match status" value="1"/>
</dbReference>
<evidence type="ECO:0000256" key="2">
    <source>
        <dbReference type="ARBA" id="ARBA00011322"/>
    </source>
</evidence>
<dbReference type="InterPro" id="IPR038729">
    <property type="entry name" value="Rad50/SbcC_AAA"/>
</dbReference>
<organism evidence="6 7">
    <name type="scientific">Ohessyouella blattaphilus</name>
    <dbReference type="NCBI Taxonomy" id="2949333"/>
    <lineage>
        <taxon>Bacteria</taxon>
        <taxon>Bacillati</taxon>
        <taxon>Bacillota</taxon>
        <taxon>Clostridia</taxon>
        <taxon>Lachnospirales</taxon>
        <taxon>Lachnospiraceae</taxon>
        <taxon>Ohessyouella</taxon>
    </lineage>
</organism>
<dbReference type="InterPro" id="IPR027417">
    <property type="entry name" value="P-loop_NTPase"/>
</dbReference>
<evidence type="ECO:0000313" key="7">
    <source>
        <dbReference type="Proteomes" id="UP001523565"/>
    </source>
</evidence>
<feature type="domain" description="Rad50/SbcC-type AAA" evidence="5">
    <location>
        <begin position="5"/>
        <end position="226"/>
    </location>
</feature>
<evidence type="ECO:0000256" key="1">
    <source>
        <dbReference type="ARBA" id="ARBA00006930"/>
    </source>
</evidence>
<evidence type="ECO:0000256" key="4">
    <source>
        <dbReference type="SAM" id="Coils"/>
    </source>
</evidence>
<evidence type="ECO:0000313" key="6">
    <source>
        <dbReference type="EMBL" id="MCP1110891.1"/>
    </source>
</evidence>
<dbReference type="SUPFAM" id="SSF52540">
    <property type="entry name" value="P-loop containing nucleoside triphosphate hydrolases"/>
    <property type="match status" value="1"/>
</dbReference>
<name>A0ABT1EJK6_9FIRM</name>